<dbReference type="Proteomes" id="UP000030901">
    <property type="component" value="Chromosome"/>
</dbReference>
<organism evidence="1 2">
    <name type="scientific">Frischella perrara</name>
    <dbReference type="NCBI Taxonomy" id="1267021"/>
    <lineage>
        <taxon>Bacteria</taxon>
        <taxon>Pseudomonadati</taxon>
        <taxon>Pseudomonadota</taxon>
        <taxon>Gammaproteobacteria</taxon>
        <taxon>Orbales</taxon>
        <taxon>Orbaceae</taxon>
        <taxon>Frischella</taxon>
    </lineage>
</organism>
<protein>
    <submittedName>
        <fullName evidence="1">Putative bacterial sensory transduction regulator</fullName>
    </submittedName>
</protein>
<dbReference type="InterPro" id="IPR019660">
    <property type="entry name" value="Put_sensory_transdc_reg_YbjN"/>
</dbReference>
<sequence>MLIIPDITIISTWLKNLNAIFHLSTERNTIELIYLQKVNGISNADIRLIDDIMTISIYSPVKQIALPALFTEISQINSATFLAKVYLELRDNENARIVFSYSISLSEGITFNQFSLCLSRFEEEALQVITELDSCDLLLNSLETSAHLTFNNLNTYH</sequence>
<dbReference type="RefSeq" id="WP_039104340.1">
    <property type="nucleotide sequence ID" value="NZ_CP009056.1"/>
</dbReference>
<dbReference type="Pfam" id="PF10722">
    <property type="entry name" value="YbjN"/>
    <property type="match status" value="1"/>
</dbReference>
<dbReference type="OrthoDB" id="6398515at2"/>
<name>A0A0A7RZR5_FRIPE</name>
<dbReference type="EMBL" id="CP009056">
    <property type="protein sequence ID" value="AJA44723.1"/>
    <property type="molecule type" value="Genomic_DNA"/>
</dbReference>
<evidence type="ECO:0000313" key="1">
    <source>
        <dbReference type="EMBL" id="AJA44723.1"/>
    </source>
</evidence>
<dbReference type="AlphaFoldDB" id="A0A0A7RZR5"/>
<proteinExistence type="predicted"/>
<dbReference type="HOGENOM" id="CLU_1675351_0_0_6"/>
<accession>A0A0A7RZR5</accession>
<dbReference type="KEGG" id="fpp:FPB0191_00897"/>
<evidence type="ECO:0000313" key="2">
    <source>
        <dbReference type="Proteomes" id="UP000030901"/>
    </source>
</evidence>
<reference evidence="1 2" key="1">
    <citation type="journal article" date="2014" name="Appl. Environ. Microbiol.">
        <title>Gut symbionts from distinct hosts exhibit genotoxic activity via divergent colibactin biosynthetic pathways.</title>
        <authorList>
            <person name="Engel P."/>
            <person name="Vizcaino M.I."/>
            <person name="Crawford J.M."/>
        </authorList>
    </citation>
    <scope>NUCLEOTIDE SEQUENCE [LARGE SCALE GENOMIC DNA]</scope>
    <source>
        <strain evidence="1 2">PEB0191</strain>
    </source>
</reference>
<gene>
    <name evidence="1" type="ORF">FPB0191_00897</name>
</gene>
<keyword evidence="2" id="KW-1185">Reference proteome</keyword>
<dbReference type="STRING" id="1267021.FPB0191_00897"/>